<keyword evidence="1" id="KW-0479">Metal-binding</keyword>
<accession>S9VVC8</accession>
<dbReference type="PANTHER" id="PTHR23327">
    <property type="entry name" value="RING FINGER PROTEIN 127"/>
    <property type="match status" value="1"/>
</dbReference>
<dbReference type="EMBL" id="KE546994">
    <property type="protein sequence ID" value="EPY50045.1"/>
    <property type="molecule type" value="Genomic_DNA"/>
</dbReference>
<evidence type="ECO:0000256" key="3">
    <source>
        <dbReference type="ARBA" id="ARBA00022833"/>
    </source>
</evidence>
<keyword evidence="3" id="KW-0862">Zinc</keyword>
<dbReference type="OMA" id="NSEMTDY"/>
<organism evidence="7 8">
    <name type="scientific">Schizosaccharomyces cryophilus (strain OY26 / ATCC MYA-4695 / CBS 11777 / NBRC 106824 / NRRL Y48691)</name>
    <name type="common">Fission yeast</name>
    <dbReference type="NCBI Taxonomy" id="653667"/>
    <lineage>
        <taxon>Eukaryota</taxon>
        <taxon>Fungi</taxon>
        <taxon>Dikarya</taxon>
        <taxon>Ascomycota</taxon>
        <taxon>Taphrinomycotina</taxon>
        <taxon>Schizosaccharomycetes</taxon>
        <taxon>Schizosaccharomycetales</taxon>
        <taxon>Schizosaccharomycetaceae</taxon>
        <taxon>Schizosaccharomyces</taxon>
    </lineage>
</organism>
<dbReference type="Proteomes" id="UP000015464">
    <property type="component" value="Unassembled WGS sequence"/>
</dbReference>
<keyword evidence="8" id="KW-1185">Reference proteome</keyword>
<dbReference type="GeneID" id="25037831"/>
<evidence type="ECO:0000256" key="4">
    <source>
        <dbReference type="PROSITE-ProRule" id="PRU00175"/>
    </source>
</evidence>
<evidence type="ECO:0000256" key="5">
    <source>
        <dbReference type="SAM" id="MobiDB-lite"/>
    </source>
</evidence>
<dbReference type="CDD" id="cd16568">
    <property type="entry name" value="RING-HC_ScPSH1-like"/>
    <property type="match status" value="1"/>
</dbReference>
<keyword evidence="7" id="KW-0436">Ligase</keyword>
<evidence type="ECO:0000256" key="1">
    <source>
        <dbReference type="ARBA" id="ARBA00022723"/>
    </source>
</evidence>
<gene>
    <name evidence="7" type="ORF">SPOG_03514</name>
</gene>
<keyword evidence="2 4" id="KW-0863">Zinc-finger</keyword>
<dbReference type="Gene3D" id="3.30.40.10">
    <property type="entry name" value="Zinc/RING finger domain, C3HC4 (zinc finger)"/>
    <property type="match status" value="1"/>
</dbReference>
<feature type="compositionally biased region" description="Polar residues" evidence="5">
    <location>
        <begin position="310"/>
        <end position="327"/>
    </location>
</feature>
<proteinExistence type="predicted"/>
<dbReference type="InterPro" id="IPR001841">
    <property type="entry name" value="Znf_RING"/>
</dbReference>
<evidence type="ECO:0000259" key="6">
    <source>
        <dbReference type="PROSITE" id="PS50089"/>
    </source>
</evidence>
<sequence length="452" mass="51532">MVIKESDSELLFHGKDVEKDSEVMNEAVNDSTLLTNEKADEEGNENGYMDFNSKNDIKETIQMPSNAELPSFLAKLKKTIDCPICTETLQRPFTTSCGHTYCYECLKSWLKESKSCPTCRQKIHTQPSPAYLVYDLMGVIASVDPTLSLLKIRDDPSKRQEEVLFDGIFQGTEPLYPTGILQDAEDGVLRCARCHWELENPYHCDHCGFQISDEADSDREWFWDNEDLESGGSEEETRRRANLSRRPPITAVPEDWIGFGEEAESDFSGAGDYDLDDEFIDNRNASQLSPIENNEDDFIVPDEEVDEPNLASQVERSGSDGEASNQDIDTEELENRKNEELARELYDLYDESSDYQRHGYSTEGDRPLKRSRHSRPRSTSMLIDDDEEDVDDEEMPQFGPHLNAALERNENRFDVDEDVTDSFSSYAASAAPSRKPSRRTRTIHVDSEDEEE</sequence>
<feature type="compositionally biased region" description="Low complexity" evidence="5">
    <location>
        <begin position="425"/>
        <end position="434"/>
    </location>
</feature>
<dbReference type="PANTHER" id="PTHR23327:SF51">
    <property type="entry name" value="TRANSCRIPTIONAL REGULATOR OF YEAST FORM ADHERENCE 3"/>
    <property type="match status" value="1"/>
</dbReference>
<dbReference type="GO" id="GO:0035861">
    <property type="term" value="C:site of double-strand break"/>
    <property type="evidence" value="ECO:0007669"/>
    <property type="project" value="EnsemblFungi"/>
</dbReference>
<protein>
    <submittedName>
        <fullName evidence="7">Ubiquitin-protein ligase E3</fullName>
    </submittedName>
</protein>
<reference evidence="7 8" key="1">
    <citation type="journal article" date="2011" name="Science">
        <title>Comparative functional genomics of the fission yeasts.</title>
        <authorList>
            <person name="Rhind N."/>
            <person name="Chen Z."/>
            <person name="Yassour M."/>
            <person name="Thompson D.A."/>
            <person name="Haas B.J."/>
            <person name="Habib N."/>
            <person name="Wapinski I."/>
            <person name="Roy S."/>
            <person name="Lin M.F."/>
            <person name="Heiman D.I."/>
            <person name="Young S.K."/>
            <person name="Furuya K."/>
            <person name="Guo Y."/>
            <person name="Pidoux A."/>
            <person name="Chen H.M."/>
            <person name="Robbertse B."/>
            <person name="Goldberg J.M."/>
            <person name="Aoki K."/>
            <person name="Bayne E.H."/>
            <person name="Berlin A.M."/>
            <person name="Desjardins C.A."/>
            <person name="Dobbs E."/>
            <person name="Dukaj L."/>
            <person name="Fan L."/>
            <person name="FitzGerald M.G."/>
            <person name="French C."/>
            <person name="Gujja S."/>
            <person name="Hansen K."/>
            <person name="Keifenheim D."/>
            <person name="Levin J.Z."/>
            <person name="Mosher R.A."/>
            <person name="Mueller C.A."/>
            <person name="Pfiffner J."/>
            <person name="Priest M."/>
            <person name="Russ C."/>
            <person name="Smialowska A."/>
            <person name="Swoboda P."/>
            <person name="Sykes S.M."/>
            <person name="Vaughn M."/>
            <person name="Vengrova S."/>
            <person name="Yoder R."/>
            <person name="Zeng Q."/>
            <person name="Allshire R."/>
            <person name="Baulcombe D."/>
            <person name="Birren B.W."/>
            <person name="Brown W."/>
            <person name="Ekwall K."/>
            <person name="Kellis M."/>
            <person name="Leatherwood J."/>
            <person name="Levin H."/>
            <person name="Margalit H."/>
            <person name="Martienssen R."/>
            <person name="Nieduszynski C.A."/>
            <person name="Spatafora J.W."/>
            <person name="Friedman N."/>
            <person name="Dalgaard J.Z."/>
            <person name="Baumann P."/>
            <person name="Niki H."/>
            <person name="Regev A."/>
            <person name="Nusbaum C."/>
        </authorList>
    </citation>
    <scope>NUCLEOTIDE SEQUENCE [LARGE SCALE GENOMIC DNA]</scope>
    <source>
        <strain evidence="8">OY26 / ATCC MYA-4695 / CBS 11777 / NBRC 106824 / NRRL Y48691</strain>
    </source>
</reference>
<dbReference type="SMART" id="SM00184">
    <property type="entry name" value="RING"/>
    <property type="match status" value="1"/>
</dbReference>
<name>S9VVC8_SCHCR</name>
<dbReference type="PROSITE" id="PS50089">
    <property type="entry name" value="ZF_RING_2"/>
    <property type="match status" value="1"/>
</dbReference>
<feature type="region of interest" description="Disordered" evidence="5">
    <location>
        <begin position="308"/>
        <end position="397"/>
    </location>
</feature>
<dbReference type="Pfam" id="PF13923">
    <property type="entry name" value="zf-C3HC4_2"/>
    <property type="match status" value="1"/>
</dbReference>
<dbReference type="GO" id="GO:0008270">
    <property type="term" value="F:zinc ion binding"/>
    <property type="evidence" value="ECO:0007669"/>
    <property type="project" value="UniProtKB-KW"/>
</dbReference>
<dbReference type="AlphaFoldDB" id="S9VVC8"/>
<dbReference type="HOGENOM" id="CLU_605753_0_0_1"/>
<dbReference type="SUPFAM" id="SSF57850">
    <property type="entry name" value="RING/U-box"/>
    <property type="match status" value="1"/>
</dbReference>
<dbReference type="STRING" id="653667.S9VVC8"/>
<feature type="compositionally biased region" description="Basic and acidic residues" evidence="5">
    <location>
        <begin position="333"/>
        <end position="346"/>
    </location>
</feature>
<dbReference type="InterPro" id="IPR017907">
    <property type="entry name" value="Znf_RING_CS"/>
</dbReference>
<feature type="region of interest" description="Disordered" evidence="5">
    <location>
        <begin position="425"/>
        <end position="452"/>
    </location>
</feature>
<evidence type="ECO:0000313" key="8">
    <source>
        <dbReference type="Proteomes" id="UP000015464"/>
    </source>
</evidence>
<dbReference type="RefSeq" id="XP_013025383.1">
    <property type="nucleotide sequence ID" value="XM_013169929.1"/>
</dbReference>
<evidence type="ECO:0000256" key="2">
    <source>
        <dbReference type="ARBA" id="ARBA00022771"/>
    </source>
</evidence>
<feature type="domain" description="RING-type" evidence="6">
    <location>
        <begin position="82"/>
        <end position="120"/>
    </location>
</feature>
<dbReference type="OrthoDB" id="6105938at2759"/>
<feature type="region of interest" description="Disordered" evidence="5">
    <location>
        <begin position="226"/>
        <end position="275"/>
    </location>
</feature>
<dbReference type="InterPro" id="IPR013083">
    <property type="entry name" value="Znf_RING/FYVE/PHD"/>
</dbReference>
<dbReference type="GO" id="GO:0016874">
    <property type="term" value="F:ligase activity"/>
    <property type="evidence" value="ECO:0007669"/>
    <property type="project" value="UniProtKB-KW"/>
</dbReference>
<feature type="compositionally biased region" description="Acidic residues" evidence="5">
    <location>
        <begin position="383"/>
        <end position="395"/>
    </location>
</feature>
<dbReference type="PROSITE" id="PS00518">
    <property type="entry name" value="ZF_RING_1"/>
    <property type="match status" value="1"/>
</dbReference>
<evidence type="ECO:0000313" key="7">
    <source>
        <dbReference type="EMBL" id="EPY50045.1"/>
    </source>
</evidence>
<dbReference type="eggNOG" id="KOG2177">
    <property type="taxonomic scope" value="Eukaryota"/>
</dbReference>